<dbReference type="InterPro" id="IPR001680">
    <property type="entry name" value="WD40_rpt"/>
</dbReference>
<dbReference type="GO" id="GO:0016020">
    <property type="term" value="C:membrane"/>
    <property type="evidence" value="ECO:0007669"/>
    <property type="project" value="TreeGrafter"/>
</dbReference>
<feature type="compositionally biased region" description="Basic residues" evidence="1">
    <location>
        <begin position="113"/>
        <end position="122"/>
    </location>
</feature>
<dbReference type="InterPro" id="IPR018391">
    <property type="entry name" value="PQQ_b-propeller_rpt"/>
</dbReference>
<dbReference type="Proteomes" id="UP000235965">
    <property type="component" value="Unassembled WGS sequence"/>
</dbReference>
<dbReference type="GO" id="GO:0017124">
    <property type="term" value="F:SH3 domain binding"/>
    <property type="evidence" value="ECO:0007669"/>
    <property type="project" value="TreeGrafter"/>
</dbReference>
<sequence length="2646" mass="290646">MSGYGYNNRRRRGRDFGSQGGGGSQNSSYWNNSHYNKYQNYNQFQFCKLAFPKQWSSASWSNQNQYSGTHGRESVSHNLFPPRQPINPSPVHSKATGHSSSVKGQTLQAKSRNWNKIKKRHSSSSTRSSSFPQQKVGNPPPGSEEARKKSLAQATDKIKSCLLSFQNEKSEVLENLLSNEEEERMEEPTKAIAVRLEKPGYADLRLTPNDLKVIGMVNTAGNGGSLELEEAGSSAVETVSTNEFLDSSGRAEIVVQNSNSSGKDLLSTDGFCAFSTCDVELLDDMEGDNTCKNLDKEAGLRDSSNPTGLIPHCTYKRSRYISETNSPGRPTSSENLASNPNPCARSRSTSLSISETADDSNQSQNGTNIRLSYDNPSHSYENEPNITLKNLKQRIIQQFLKMGKNNLKDLINNPRSRKFEFAMNHLMKEHRLLLSRELRSLAQSRIRGQDVENQGQGEPVCETSSLLDTDTAINLSRLPQEVIEQLGNLLQLDLLDNAESIDFQPITLDGETSVHDLQNIQALQVALLSEENIKREIVESEMKPLVGREASSTAVEKIGSEGNLVEGQHSQLDRSGMDVGTGHIEYPLRREMESKEDLVLEEGGTTKKSRKESDKWPDYIPLGKGFMNRSGEFGNLLCEFPDFLHMESSDCEALGGHNHNVTGVLFTQETNREGAEHPQAEADQTTARSSSKAVSPNSASEANEIADCNSSLVAGVIPSKISNSEMFENYGKSLNNTSAEKSIIERFATGCLTGTDVGVKSCSEDNWTDTAQDKGPGGSCNTPDDYGTNFPASNVATASQVKDTLKGSAGAGEPLIGNEEPSGASVIADGHVEGSADSSILVVGNEDPLEDSAAADKPSEGFGEPTNALFKDNDVNNANVLLGGINEDVNVVTNTAPNESEIKDGKFEEMKSETSVLPKENNISKEDPVIGERLGDPSERMDGNSVLVGNHVGNLQTDLNTLGSNRIINSEINTNEETGYGVENKTFNKETVHNFSTHENQNGNIDSDVAPVYGPSSDTMDAAFVLAGNDTENTNCDEHITPNKRSNHFAIAEHSISSNDTAEVSSNRTCNETEISPSQEIQAEDINVDELYGDLSELSIAEDANNSAVGRTAVSHSADNVAEVVTTKPISEEAVEMDESGLRIMKSAVSDDGYTGKHTVGASVQIELCSSDIANSHEKRDEIMEIYHHNVVVKTEKIDETADDRTSVLEEQAQPDGSNHIVRAAPEFQSIGILSHNQPSFISNPINEVTIVEVSTQTQPPDELDSDDVQRMLQLLEKSSQLSPQLAKLLKDHFSSRKITEENESSKSSNSVQFFDTSKEAVLSAPKEKSPLCLIQPLRSAGSQISLACVSEIHNMDSAAETTLQHTSGLLHSTDGMERSFRGSSVLDNKEKKNTTKRMKLARPEETSIEVNRLPSKEGEDTASASSHADAAAAISDGMNPLHTRDVQGGSLGSSSKYVFLRMLEIDKEIQKLMEVKLELYRKLQLSLEVESSFTNRNNSHSPKSRGLQYANPTTVVSPHTLCNRIALSNNSNTQQMHMGFVTMNNELTGNSFTSDRPTSTSTPMVMLPIDYVLGSSCELQNAHVSLPRHKLNECLKTFDTSVVEAVLNSFNLPDGQNREDSAVIHSSDHKQNKISSDGNESKSYQVESSSTNKGRRYVAHRSTASHRESHQSEGKSLSEKTGGQKKLASKPKPGLNKEHHSSVSKKHPHVQHKTRIAKKNRLGNREKSWIESNSDAILRKTVHSDSLKETAVKELRSRRQTEIFENRNQQNEGRKSKFTKQKVGNMKHDKESSQSDSSVVEDRKETHSSNKTEVSTKNSKQSERDSLSSSNRPKRRSPRESDTKKSSEQDFSHTSNSSPRGRRDTKTRSLGDVELLLEDPVETISRKKETLSSTGGYSTSFEESEASDCISRVTRKRKLTVKTEINDNEYVTSSQEESGKPSTESMSRRSFSRVASAFQAMQPTVLDENVTKMVRKRRRAVKIEQTDAIDGSTSPVRKLKKTTLSNSGQLQRSNNTKIPSSPDIVGAQKRKPSETESQPSKVHHHNPKMDLLQWNLQDCFVVVKPLAIEEMDESVKPCEKLAATNNLGNQRIRRSSCSSDELSVTQFVKKNKSEVYLAGQDVKQKLDNVGDCYRITFPELADEQLNQREGSNYQLDPLGDTVIFPESADEQLNQTEGSSNQQDPLGDVSDSSSCQGQPPKLHIEPYGNITSSPMQLPPDLLMQSDSPGWSQGQCFLSEVAIQDENSISTLVSDTLSVTSDGEQPLVKKIRNDEKNETQLVTHSADGKDDCDQDSAYSYDMAQEGREGTNSRATKHKSSKKHRKDRKSDGIERLIFESHKGPILDIKTVGRHVLAASEDGNVYCYSLKSGKFKRKYEGHHAAVTCLCVIECGGSAGTELGGADAEQMAPDFFFTGSLDKHLRNFRFKTGELVQNAVDIGNPIQCMDQNCGIVYIGTQAGEVARFSIKTSALVGEPMKIGRESILTLKATKEGPRQVLIIGSRNKPIAVRDAATGLLLRTVCNNWSHTVYSLVLSTGLVYCGTKTGSIPAVEFTSGDEVCRFQAAAGVVCMRIYNNLLFAGCYDGNIYVFSIHDKSQVASIPGPGKMLLCMDIVKNRIIAGSKDSNKLEAWGFPQEIRNHLKEARHR</sequence>
<feature type="compositionally biased region" description="Polar residues" evidence="1">
    <location>
        <begin position="2172"/>
        <end position="2197"/>
    </location>
</feature>
<accession>A0A2J7RIW2</accession>
<feature type="region of interest" description="Disordered" evidence="1">
    <location>
        <begin position="60"/>
        <end position="152"/>
    </location>
</feature>
<dbReference type="GO" id="GO:0005829">
    <property type="term" value="C:cytosol"/>
    <property type="evidence" value="ECO:0007669"/>
    <property type="project" value="TreeGrafter"/>
</dbReference>
<evidence type="ECO:0000256" key="1">
    <source>
        <dbReference type="SAM" id="MobiDB-lite"/>
    </source>
</evidence>
<dbReference type="OrthoDB" id="10002522at2759"/>
<feature type="region of interest" description="Disordered" evidence="1">
    <location>
        <begin position="762"/>
        <end position="786"/>
    </location>
</feature>
<feature type="compositionally biased region" description="Basic residues" evidence="1">
    <location>
        <begin position="2313"/>
        <end position="2325"/>
    </location>
</feature>
<feature type="region of interest" description="Disordered" evidence="1">
    <location>
        <begin position="1390"/>
        <end position="1430"/>
    </location>
</feature>
<dbReference type="Gene3D" id="2.130.10.10">
    <property type="entry name" value="YVTN repeat-like/Quinoprotein amine dehydrogenase"/>
    <property type="match status" value="2"/>
</dbReference>
<feature type="compositionally biased region" description="Basic and acidic residues" evidence="1">
    <location>
        <begin position="1839"/>
        <end position="1852"/>
    </location>
</feature>
<feature type="compositionally biased region" description="Polar residues" evidence="1">
    <location>
        <begin position="1930"/>
        <end position="1945"/>
    </location>
</feature>
<feature type="compositionally biased region" description="Basic and acidic residues" evidence="1">
    <location>
        <begin position="1801"/>
        <end position="1811"/>
    </location>
</feature>
<organism evidence="2 3">
    <name type="scientific">Cryptotermes secundus</name>
    <dbReference type="NCBI Taxonomy" id="105785"/>
    <lineage>
        <taxon>Eukaryota</taxon>
        <taxon>Metazoa</taxon>
        <taxon>Ecdysozoa</taxon>
        <taxon>Arthropoda</taxon>
        <taxon>Hexapoda</taxon>
        <taxon>Insecta</taxon>
        <taxon>Pterygota</taxon>
        <taxon>Neoptera</taxon>
        <taxon>Polyneoptera</taxon>
        <taxon>Dictyoptera</taxon>
        <taxon>Blattodea</taxon>
        <taxon>Blattoidea</taxon>
        <taxon>Termitoidae</taxon>
        <taxon>Kalotermitidae</taxon>
        <taxon>Cryptotermitinae</taxon>
        <taxon>Cryptotermes</taxon>
    </lineage>
</organism>
<keyword evidence="3" id="KW-1185">Reference proteome</keyword>
<feature type="region of interest" description="Disordered" evidence="1">
    <location>
        <begin position="1930"/>
        <end position="1951"/>
    </location>
</feature>
<dbReference type="STRING" id="105785.A0A2J7RIW2"/>
<dbReference type="PANTHER" id="PTHR14435">
    <property type="entry name" value="ZINC FINGER PROTEIN 106"/>
    <property type="match status" value="1"/>
</dbReference>
<gene>
    <name evidence="2" type="ORF">B7P43_G16925</name>
</gene>
<feature type="region of interest" description="Disordered" evidence="1">
    <location>
        <begin position="1612"/>
        <end position="1729"/>
    </location>
</feature>
<feature type="compositionally biased region" description="Basic and acidic residues" evidence="1">
    <location>
        <begin position="1617"/>
        <end position="1632"/>
    </location>
</feature>
<feature type="compositionally biased region" description="Low complexity" evidence="1">
    <location>
        <begin position="687"/>
        <end position="700"/>
    </location>
</feature>
<dbReference type="InParanoid" id="A0A2J7RIW2"/>
<dbReference type="SMART" id="SM00564">
    <property type="entry name" value="PQQ"/>
    <property type="match status" value="3"/>
</dbReference>
<feature type="compositionally biased region" description="Basic and acidic residues" evidence="1">
    <location>
        <begin position="1862"/>
        <end position="1872"/>
    </location>
</feature>
<dbReference type="InterPro" id="IPR015943">
    <property type="entry name" value="WD40/YVTN_repeat-like_dom_sf"/>
</dbReference>
<feature type="compositionally biased region" description="Basic residues" evidence="1">
    <location>
        <begin position="1703"/>
        <end position="1723"/>
    </location>
</feature>
<feature type="compositionally biased region" description="Polar residues" evidence="1">
    <location>
        <begin position="1634"/>
        <end position="1653"/>
    </location>
</feature>
<feature type="compositionally biased region" description="Polar residues" evidence="1">
    <location>
        <begin position="1892"/>
        <end position="1902"/>
    </location>
</feature>
<dbReference type="InterPro" id="IPR042622">
    <property type="entry name" value="Znf106"/>
</dbReference>
<dbReference type="GO" id="GO:0003723">
    <property type="term" value="F:RNA binding"/>
    <property type="evidence" value="ECO:0007669"/>
    <property type="project" value="InterPro"/>
</dbReference>
<dbReference type="SMART" id="SM00320">
    <property type="entry name" value="WD40"/>
    <property type="match status" value="4"/>
</dbReference>
<feature type="compositionally biased region" description="Basic and acidic residues" evidence="1">
    <location>
        <begin position="1666"/>
        <end position="1679"/>
    </location>
</feature>
<feature type="compositionally biased region" description="Polar residues" evidence="1">
    <location>
        <begin position="2003"/>
        <end position="2020"/>
    </location>
</feature>
<dbReference type="PANTHER" id="PTHR14435:SF2">
    <property type="entry name" value="ZINC FINGER PROTEIN 106"/>
    <property type="match status" value="1"/>
</dbReference>
<dbReference type="EMBL" id="NEVH01003015">
    <property type="protein sequence ID" value="PNF40785.1"/>
    <property type="molecule type" value="Genomic_DNA"/>
</dbReference>
<protein>
    <submittedName>
        <fullName evidence="2">Uncharacterized protein</fullName>
    </submittedName>
</protein>
<feature type="region of interest" description="Disordered" evidence="1">
    <location>
        <begin position="1"/>
        <end position="25"/>
    </location>
</feature>
<proteinExistence type="predicted"/>
<feature type="region of interest" description="Disordered" evidence="1">
    <location>
        <begin position="1986"/>
        <end position="2046"/>
    </location>
</feature>
<evidence type="ECO:0000313" key="3">
    <source>
        <dbReference type="Proteomes" id="UP000235965"/>
    </source>
</evidence>
<feature type="region of interest" description="Disordered" evidence="1">
    <location>
        <begin position="321"/>
        <end position="383"/>
    </location>
</feature>
<feature type="region of interest" description="Disordered" evidence="1">
    <location>
        <begin position="1750"/>
        <end position="1908"/>
    </location>
</feature>
<feature type="region of interest" description="Disordered" evidence="1">
    <location>
        <begin position="672"/>
        <end position="700"/>
    </location>
</feature>
<comment type="caution">
    <text evidence="2">The sequence shown here is derived from an EMBL/GenBank/DDBJ whole genome shotgun (WGS) entry which is preliminary data.</text>
</comment>
<feature type="region of interest" description="Disordered" evidence="1">
    <location>
        <begin position="2172"/>
        <end position="2214"/>
    </location>
</feature>
<feature type="region of interest" description="Disordered" evidence="1">
    <location>
        <begin position="2272"/>
        <end position="2331"/>
    </location>
</feature>
<dbReference type="SUPFAM" id="SSF50978">
    <property type="entry name" value="WD40 repeat-like"/>
    <property type="match status" value="1"/>
</dbReference>
<dbReference type="InterPro" id="IPR036322">
    <property type="entry name" value="WD40_repeat_dom_sf"/>
</dbReference>
<feature type="region of interest" description="Disordered" evidence="1">
    <location>
        <begin position="806"/>
        <end position="826"/>
    </location>
</feature>
<feature type="compositionally biased region" description="Basic and acidic residues" evidence="1">
    <location>
        <begin position="1750"/>
        <end position="1766"/>
    </location>
</feature>
<name>A0A2J7RIW2_9NEOP</name>
<evidence type="ECO:0000313" key="2">
    <source>
        <dbReference type="EMBL" id="PNF40785.1"/>
    </source>
</evidence>
<reference evidence="2 3" key="1">
    <citation type="submission" date="2017-12" db="EMBL/GenBank/DDBJ databases">
        <title>Hemimetabolous genomes reveal molecular basis of termite eusociality.</title>
        <authorList>
            <person name="Harrison M.C."/>
            <person name="Jongepier E."/>
            <person name="Robertson H.M."/>
            <person name="Arning N."/>
            <person name="Bitard-Feildel T."/>
            <person name="Chao H."/>
            <person name="Childers C.P."/>
            <person name="Dinh H."/>
            <person name="Doddapaneni H."/>
            <person name="Dugan S."/>
            <person name="Gowin J."/>
            <person name="Greiner C."/>
            <person name="Han Y."/>
            <person name="Hu H."/>
            <person name="Hughes D.S.T."/>
            <person name="Huylmans A.-K."/>
            <person name="Kemena C."/>
            <person name="Kremer L.P.M."/>
            <person name="Lee S.L."/>
            <person name="Lopez-Ezquerra A."/>
            <person name="Mallet L."/>
            <person name="Monroy-Kuhn J.M."/>
            <person name="Moser A."/>
            <person name="Murali S.C."/>
            <person name="Muzny D.M."/>
            <person name="Otani S."/>
            <person name="Piulachs M.-D."/>
            <person name="Poelchau M."/>
            <person name="Qu J."/>
            <person name="Schaub F."/>
            <person name="Wada-Katsumata A."/>
            <person name="Worley K.C."/>
            <person name="Xie Q."/>
            <person name="Ylla G."/>
            <person name="Poulsen M."/>
            <person name="Gibbs R.A."/>
            <person name="Schal C."/>
            <person name="Richards S."/>
            <person name="Belles X."/>
            <person name="Korb J."/>
            <person name="Bornberg-Bauer E."/>
        </authorList>
    </citation>
    <scope>NUCLEOTIDE SEQUENCE [LARGE SCALE GENOMIC DNA]</scope>
    <source>
        <tissue evidence="2">Whole body</tissue>
    </source>
</reference>
<feature type="compositionally biased region" description="Polar residues" evidence="1">
    <location>
        <begin position="96"/>
        <end position="112"/>
    </location>
</feature>